<organism evidence="3">
    <name type="scientific">Phaffia rhodozyma</name>
    <name type="common">Yeast</name>
    <name type="synonym">Xanthophyllomyces dendrorhous</name>
    <dbReference type="NCBI Taxonomy" id="264483"/>
    <lineage>
        <taxon>Eukaryota</taxon>
        <taxon>Fungi</taxon>
        <taxon>Dikarya</taxon>
        <taxon>Basidiomycota</taxon>
        <taxon>Agaricomycotina</taxon>
        <taxon>Tremellomycetes</taxon>
        <taxon>Cystofilobasidiales</taxon>
        <taxon>Mrakiaceae</taxon>
        <taxon>Phaffia</taxon>
    </lineage>
</organism>
<dbReference type="CDD" id="cd19075">
    <property type="entry name" value="AKR_AKR7A1-5"/>
    <property type="match status" value="1"/>
</dbReference>
<dbReference type="Gene3D" id="3.20.20.100">
    <property type="entry name" value="NADP-dependent oxidoreductase domain"/>
    <property type="match status" value="1"/>
</dbReference>
<protein>
    <submittedName>
        <fullName evidence="3">AKR7</fullName>
    </submittedName>
</protein>
<evidence type="ECO:0000313" key="3">
    <source>
        <dbReference type="EMBL" id="CDZ96222.1"/>
    </source>
</evidence>
<dbReference type="PANTHER" id="PTHR43364">
    <property type="entry name" value="NADH-SPECIFIC METHYLGLYOXAL REDUCTASE-RELATED"/>
    <property type="match status" value="1"/>
</dbReference>
<dbReference type="PRINTS" id="PR00069">
    <property type="entry name" value="ALDKETRDTASE"/>
</dbReference>
<dbReference type="Pfam" id="PF00248">
    <property type="entry name" value="Aldo_ket_red"/>
    <property type="match status" value="1"/>
</dbReference>
<dbReference type="InterPro" id="IPR020471">
    <property type="entry name" value="AKR"/>
</dbReference>
<dbReference type="InterPro" id="IPR023210">
    <property type="entry name" value="NADP_OxRdtase_dom"/>
</dbReference>
<name>A0A0F7SGW3_PHARH</name>
<evidence type="ECO:0000256" key="1">
    <source>
        <dbReference type="ARBA" id="ARBA00023002"/>
    </source>
</evidence>
<keyword evidence="1" id="KW-0560">Oxidoreductase</keyword>
<dbReference type="InterPro" id="IPR036812">
    <property type="entry name" value="NAD(P)_OxRdtase_dom_sf"/>
</dbReference>
<evidence type="ECO:0000259" key="2">
    <source>
        <dbReference type="Pfam" id="PF00248"/>
    </source>
</evidence>
<accession>A0A0F7SGW3</accession>
<dbReference type="AlphaFoldDB" id="A0A0F7SGW3"/>
<feature type="domain" description="NADP-dependent oxidoreductase" evidence="2">
    <location>
        <begin position="7"/>
        <end position="323"/>
    </location>
</feature>
<dbReference type="EMBL" id="LN483116">
    <property type="protein sequence ID" value="CDZ96222.1"/>
    <property type="molecule type" value="Genomic_DNA"/>
</dbReference>
<sequence length="334" mass="37481">MSKSNVKVVFGCMTFGEEGAEQARVFTKEGAQEILDIFKSYGHVELDTARMYGFGGSEKKLAQMKAEDQGFVISTKVYPSARGKGFLSQGQYTHSAADIHRALNDSLESLETSKVDIYYLHAPDRETPFENTLAGIDEEYKAGKFARFGLSNFTADEVKQIVEICKKNNYVQPTVYQGIFNAITRSAEKDLFPVLRENGISFYAYNPLGGGFFAGGFNKESKVEEGSRFDPNRSQGSMYRARYWKDVYFQAMDVINSTAKKNNLTTAEIAIRWSNHHSALDPKYQDAIIIGASSTRHIDQNLKDFEKGPLPQDVVDAVDKAWEIVKPEAPPYHH</sequence>
<dbReference type="GO" id="GO:0016491">
    <property type="term" value="F:oxidoreductase activity"/>
    <property type="evidence" value="ECO:0007669"/>
    <property type="project" value="UniProtKB-KW"/>
</dbReference>
<dbReference type="PANTHER" id="PTHR43364:SF4">
    <property type="entry name" value="NAD(P)-LINKED OXIDOREDUCTASE SUPERFAMILY PROTEIN"/>
    <property type="match status" value="1"/>
</dbReference>
<dbReference type="InterPro" id="IPR050523">
    <property type="entry name" value="AKR_Detox_Biosynth"/>
</dbReference>
<dbReference type="SUPFAM" id="SSF51430">
    <property type="entry name" value="NAD(P)-linked oxidoreductase"/>
    <property type="match status" value="1"/>
</dbReference>
<reference evidence="3" key="1">
    <citation type="submission" date="2014-08" db="EMBL/GenBank/DDBJ databases">
        <authorList>
            <person name="Sharma Rahul"/>
            <person name="Thines Marco"/>
        </authorList>
    </citation>
    <scope>NUCLEOTIDE SEQUENCE</scope>
</reference>
<proteinExistence type="predicted"/>